<dbReference type="InterPro" id="IPR013022">
    <property type="entry name" value="Xyl_isomerase-like_TIM-brl"/>
</dbReference>
<feature type="domain" description="Xylose isomerase-like TIM barrel" evidence="2">
    <location>
        <begin position="22"/>
        <end position="237"/>
    </location>
</feature>
<dbReference type="Gene3D" id="3.20.20.150">
    <property type="entry name" value="Divalent-metal-dependent TIM barrel enzymes"/>
    <property type="match status" value="1"/>
</dbReference>
<dbReference type="Proteomes" id="UP001199469">
    <property type="component" value="Unassembled WGS sequence"/>
</dbReference>
<dbReference type="PANTHER" id="PTHR43489:SF6">
    <property type="entry name" value="HYDROXYPYRUVATE ISOMERASE-RELATED"/>
    <property type="match status" value="1"/>
</dbReference>
<proteinExistence type="predicted"/>
<evidence type="ECO:0000256" key="1">
    <source>
        <dbReference type="ARBA" id="ARBA00023235"/>
    </source>
</evidence>
<dbReference type="PANTHER" id="PTHR43489">
    <property type="entry name" value="ISOMERASE"/>
    <property type="match status" value="1"/>
</dbReference>
<evidence type="ECO:0000259" key="2">
    <source>
        <dbReference type="Pfam" id="PF01261"/>
    </source>
</evidence>
<sequence>MTAHAANVSILYPDTPLLGRAERAAQDGFTAIESWWPFASAGPSDAEVDAFVAAVTDAGVELVAMNTFGGDMAAGERGIVQERDRKPEFDDSLAVALEVGRRLGTRLFNTLVGIGPLRDFAADRLEMAAKAALADGRRILIEPLSGVEDYPITTSRDAFALVSALGKGAGVLGDLYHLAVNGEDVDATIALRGDDFAHVQIADSPGRGAPGTGSLPLARWLEALTAAGYDGWVALEHLPS</sequence>
<dbReference type="PIRSF" id="PIRSF006241">
    <property type="entry name" value="HyI"/>
    <property type="match status" value="1"/>
</dbReference>
<dbReference type="InterPro" id="IPR026040">
    <property type="entry name" value="HyI-like"/>
</dbReference>
<dbReference type="RefSeq" id="WP_230736490.1">
    <property type="nucleotide sequence ID" value="NZ_JAJNDB010000004.1"/>
</dbReference>
<organism evidence="3 4">
    <name type="scientific">Actinomycetospora endophytica</name>
    <dbReference type="NCBI Taxonomy" id="2291215"/>
    <lineage>
        <taxon>Bacteria</taxon>
        <taxon>Bacillati</taxon>
        <taxon>Actinomycetota</taxon>
        <taxon>Actinomycetes</taxon>
        <taxon>Pseudonocardiales</taxon>
        <taxon>Pseudonocardiaceae</taxon>
        <taxon>Actinomycetospora</taxon>
    </lineage>
</organism>
<reference evidence="3 4" key="1">
    <citation type="submission" date="2021-11" db="EMBL/GenBank/DDBJ databases">
        <title>Draft genome sequence of Actinomycetospora sp. SF1 isolated from the rhizosphere soil.</title>
        <authorList>
            <person name="Duangmal K."/>
            <person name="Chantavorakit T."/>
        </authorList>
    </citation>
    <scope>NUCLEOTIDE SEQUENCE [LARGE SCALE GENOMIC DNA]</scope>
    <source>
        <strain evidence="3 4">TBRC 5722</strain>
    </source>
</reference>
<dbReference type="InterPro" id="IPR036237">
    <property type="entry name" value="Xyl_isomerase-like_sf"/>
</dbReference>
<dbReference type="EMBL" id="JAJNDB010000004">
    <property type="protein sequence ID" value="MCD2195402.1"/>
    <property type="molecule type" value="Genomic_DNA"/>
</dbReference>
<dbReference type="InterPro" id="IPR050417">
    <property type="entry name" value="Sugar_Epim/Isomerase"/>
</dbReference>
<dbReference type="Pfam" id="PF01261">
    <property type="entry name" value="AP_endonuc_2"/>
    <property type="match status" value="1"/>
</dbReference>
<keyword evidence="1" id="KW-0413">Isomerase</keyword>
<dbReference type="SUPFAM" id="SSF51658">
    <property type="entry name" value="Xylose isomerase-like"/>
    <property type="match status" value="1"/>
</dbReference>
<keyword evidence="4" id="KW-1185">Reference proteome</keyword>
<comment type="caution">
    <text evidence="3">The sequence shown here is derived from an EMBL/GenBank/DDBJ whole genome shotgun (WGS) entry which is preliminary data.</text>
</comment>
<name>A0ABS8PAV3_9PSEU</name>
<evidence type="ECO:0000313" key="4">
    <source>
        <dbReference type="Proteomes" id="UP001199469"/>
    </source>
</evidence>
<evidence type="ECO:0000313" key="3">
    <source>
        <dbReference type="EMBL" id="MCD2195402.1"/>
    </source>
</evidence>
<protein>
    <submittedName>
        <fullName evidence="3">TIM barrel protein</fullName>
    </submittedName>
</protein>
<accession>A0ABS8PAV3</accession>
<gene>
    <name evidence="3" type="ORF">LQ327_18695</name>
</gene>